<name>A0A0L8VC34_9BACT</name>
<evidence type="ECO:0000313" key="2">
    <source>
        <dbReference type="Proteomes" id="UP000036958"/>
    </source>
</evidence>
<evidence type="ECO:0000313" key="1">
    <source>
        <dbReference type="EMBL" id="KOH45918.1"/>
    </source>
</evidence>
<dbReference type="EMBL" id="LGIA01000060">
    <property type="protein sequence ID" value="KOH45918.1"/>
    <property type="molecule type" value="Genomic_DNA"/>
</dbReference>
<organism evidence="1 2">
    <name type="scientific">Sunxiuqinia dokdonensis</name>
    <dbReference type="NCBI Taxonomy" id="1409788"/>
    <lineage>
        <taxon>Bacteria</taxon>
        <taxon>Pseudomonadati</taxon>
        <taxon>Bacteroidota</taxon>
        <taxon>Bacteroidia</taxon>
        <taxon>Marinilabiliales</taxon>
        <taxon>Prolixibacteraceae</taxon>
        <taxon>Sunxiuqinia</taxon>
    </lineage>
</organism>
<gene>
    <name evidence="1" type="ORF">NC99_12420</name>
</gene>
<dbReference type="OrthoDB" id="6400902at2"/>
<accession>A0A0L8VC34</accession>
<proteinExistence type="predicted"/>
<keyword evidence="2" id="KW-1185">Reference proteome</keyword>
<dbReference type="Proteomes" id="UP000036958">
    <property type="component" value="Unassembled WGS sequence"/>
</dbReference>
<protein>
    <submittedName>
        <fullName evidence="1">Uncharacterized protein</fullName>
    </submittedName>
</protein>
<comment type="caution">
    <text evidence="1">The sequence shown here is derived from an EMBL/GenBank/DDBJ whole genome shotgun (WGS) entry which is preliminary data.</text>
</comment>
<sequence>MKRIKYLLPLFLVVVSLSGKKPDQVQYFHAPTFDAKHLENSFELVDFNDTIPNDTLFIVKNETGLIHSYFRNILTGVCIDGECRLLDITLHWTVTGRYLGFRLPQGEFLSKSEHEPFLKKDYERLHELLADPFSALGNYKIDELVPKVDENDVDGVTAATIPGVEDYIVEDAVYSTYTIWHIVHGNTRKLIENHTRENLQPSLLVEILDSKNNSDRVWGLENLPGELTRTTELEMKLFELIANEDPTISGKAIESISPAMLADEQKQLQLFSYFDNSSFSSQRKILNKLEKAPFLASTIEFRLAEKLSSLNGSMIKNVLDLFTIHQIKQVESEEIIAGLLDHENEFIARKAFQFLEKHPTDNKKIERQLRKHENRF</sequence>
<dbReference type="RefSeq" id="WP_053180722.1">
    <property type="nucleotide sequence ID" value="NZ_LGIA01000060.1"/>
</dbReference>
<reference evidence="2" key="1">
    <citation type="submission" date="2015-07" db="EMBL/GenBank/DDBJ databases">
        <title>Genome sequencing of Sunxiuqinia dokdonensis strain SK.</title>
        <authorList>
            <person name="Ahn S."/>
            <person name="Kim B.-C."/>
        </authorList>
    </citation>
    <scope>NUCLEOTIDE SEQUENCE [LARGE SCALE GENOMIC DNA]</scope>
    <source>
        <strain evidence="2">SK</strain>
    </source>
</reference>
<dbReference type="STRING" id="1409788.NC99_12420"/>
<dbReference type="AlphaFoldDB" id="A0A0L8VC34"/>